<dbReference type="AlphaFoldDB" id="A0A7C9I9Y3"/>
<sequence length="126" mass="13878">MKLAADTLTWHDASVDALHPDPPHLVWTVQVFRWDIHQDGDAQPGQLVFEDVQGVEAQHDLQGVPLTGEVAWEVLEAQFGRLGDELRCRFLLALPLVTTVQGGSGYAEVVVSCRDAWFVAAVEGEM</sequence>
<dbReference type="EMBL" id="WQLB01000007">
    <property type="protein sequence ID" value="MVN86486.1"/>
    <property type="molecule type" value="Genomic_DNA"/>
</dbReference>
<evidence type="ECO:0000313" key="1">
    <source>
        <dbReference type="EMBL" id="MVN86486.1"/>
    </source>
</evidence>
<protein>
    <submittedName>
        <fullName evidence="1">Uncharacterized protein</fullName>
    </submittedName>
</protein>
<keyword evidence="2" id="KW-1185">Reference proteome</keyword>
<proteinExistence type="predicted"/>
<evidence type="ECO:0000313" key="2">
    <source>
        <dbReference type="Proteomes" id="UP000483286"/>
    </source>
</evidence>
<dbReference type="RefSeq" id="WP_157458552.1">
    <property type="nucleotide sequence ID" value="NZ_WQLB01000007.1"/>
</dbReference>
<comment type="caution">
    <text evidence="1">The sequence shown here is derived from an EMBL/GenBank/DDBJ whole genome shotgun (WGS) entry which is preliminary data.</text>
</comment>
<accession>A0A7C9I9Y3</accession>
<name>A0A7C9I9Y3_9DEIO</name>
<organism evidence="1 2">
    <name type="scientific">Deinococcus arboris</name>
    <dbReference type="NCBI Taxonomy" id="2682977"/>
    <lineage>
        <taxon>Bacteria</taxon>
        <taxon>Thermotogati</taxon>
        <taxon>Deinococcota</taxon>
        <taxon>Deinococci</taxon>
        <taxon>Deinococcales</taxon>
        <taxon>Deinococcaceae</taxon>
        <taxon>Deinococcus</taxon>
    </lineage>
</organism>
<gene>
    <name evidence="1" type="ORF">GO986_06875</name>
</gene>
<dbReference type="Proteomes" id="UP000483286">
    <property type="component" value="Unassembled WGS sequence"/>
</dbReference>
<reference evidence="1 2" key="1">
    <citation type="submission" date="2019-12" db="EMBL/GenBank/DDBJ databases">
        <title>Deinococcus sp. HMF7620 Genome sequencing and assembly.</title>
        <authorList>
            <person name="Kang H."/>
            <person name="Kim H."/>
            <person name="Joh K."/>
        </authorList>
    </citation>
    <scope>NUCLEOTIDE SEQUENCE [LARGE SCALE GENOMIC DNA]</scope>
    <source>
        <strain evidence="1 2">HMF7620</strain>
    </source>
</reference>